<reference evidence="1 2" key="1">
    <citation type="submission" date="2014-01" db="EMBL/GenBank/DDBJ databases">
        <title>Roseivivax isoporae LMG 25204 Genome Sequencing.</title>
        <authorList>
            <person name="Lai Q."/>
            <person name="Li G."/>
            <person name="Shao Z."/>
        </authorList>
    </citation>
    <scope>NUCLEOTIDE SEQUENCE [LARGE SCALE GENOMIC DNA]</scope>
    <source>
        <strain evidence="1 2">LMG 25204</strain>
    </source>
</reference>
<sequence>MPTEQVAFPFIVQKEVIALGQRTIEQHLGFFELSDIEACIDCS</sequence>
<evidence type="ECO:0000313" key="2">
    <source>
        <dbReference type="Proteomes" id="UP000023430"/>
    </source>
</evidence>
<comment type="caution">
    <text evidence="1">The sequence shown here is derived from an EMBL/GenBank/DDBJ whole genome shotgun (WGS) entry which is preliminary data.</text>
</comment>
<proteinExistence type="predicted"/>
<dbReference type="AlphaFoldDB" id="X7F1S0"/>
<dbReference type="Proteomes" id="UP000023430">
    <property type="component" value="Unassembled WGS sequence"/>
</dbReference>
<protein>
    <submittedName>
        <fullName evidence="1">Uncharacterized protein</fullName>
    </submittedName>
</protein>
<evidence type="ECO:0000313" key="1">
    <source>
        <dbReference type="EMBL" id="ETX26703.1"/>
    </source>
</evidence>
<organism evidence="1 2">
    <name type="scientific">Roseivivax isoporae LMG 25204</name>
    <dbReference type="NCBI Taxonomy" id="1449351"/>
    <lineage>
        <taxon>Bacteria</taxon>
        <taxon>Pseudomonadati</taxon>
        <taxon>Pseudomonadota</taxon>
        <taxon>Alphaproteobacteria</taxon>
        <taxon>Rhodobacterales</taxon>
        <taxon>Roseobacteraceae</taxon>
        <taxon>Roseivivax</taxon>
    </lineage>
</organism>
<keyword evidence="2" id="KW-1185">Reference proteome</keyword>
<dbReference type="EMBL" id="JAME01000063">
    <property type="protein sequence ID" value="ETX26703.1"/>
    <property type="molecule type" value="Genomic_DNA"/>
</dbReference>
<accession>X7F1S0</accession>
<name>X7F1S0_9RHOB</name>
<gene>
    <name evidence="1" type="ORF">RISW2_20620</name>
</gene>